<evidence type="ECO:0000256" key="1">
    <source>
        <dbReference type="ARBA" id="ARBA00008791"/>
    </source>
</evidence>
<reference evidence="3 4" key="1">
    <citation type="submission" date="2019-07" db="EMBL/GenBank/DDBJ databases">
        <title>Deinococcus detaillus sp. nov., isolated from humus soil in Antarctica.</title>
        <authorList>
            <person name="Zhang K."/>
        </authorList>
    </citation>
    <scope>NUCLEOTIDE SEQUENCE [LARGE SCALE GENOMIC DNA]</scope>
    <source>
        <strain evidence="3 4">H1</strain>
    </source>
</reference>
<dbReference type="AlphaFoldDB" id="A0A553UFY5"/>
<feature type="domain" description="UspA" evidence="2">
    <location>
        <begin position="4"/>
        <end position="53"/>
    </location>
</feature>
<dbReference type="Gene3D" id="3.40.50.620">
    <property type="entry name" value="HUPs"/>
    <property type="match status" value="1"/>
</dbReference>
<dbReference type="InterPro" id="IPR006016">
    <property type="entry name" value="UspA"/>
</dbReference>
<evidence type="ECO:0000259" key="2">
    <source>
        <dbReference type="Pfam" id="PF00582"/>
    </source>
</evidence>
<dbReference type="Proteomes" id="UP000316092">
    <property type="component" value="Unassembled WGS sequence"/>
</dbReference>
<keyword evidence="4" id="KW-1185">Reference proteome</keyword>
<dbReference type="InterPro" id="IPR014729">
    <property type="entry name" value="Rossmann-like_a/b/a_fold"/>
</dbReference>
<evidence type="ECO:0000313" key="3">
    <source>
        <dbReference type="EMBL" id="TSA79066.1"/>
    </source>
</evidence>
<name>A0A553UFY5_9DEIO</name>
<gene>
    <name evidence="3" type="ORF">FNU79_18415</name>
</gene>
<proteinExistence type="inferred from homology"/>
<dbReference type="RefSeq" id="WP_185974811.1">
    <property type="nucleotide sequence ID" value="NZ_VKDB01000051.1"/>
</dbReference>
<dbReference type="PRINTS" id="PR01438">
    <property type="entry name" value="UNVRSLSTRESS"/>
</dbReference>
<dbReference type="InterPro" id="IPR006015">
    <property type="entry name" value="Universal_stress_UspA"/>
</dbReference>
<protein>
    <recommendedName>
        <fullName evidence="2">UspA domain-containing protein</fullName>
    </recommendedName>
</protein>
<accession>A0A553UFY5</accession>
<sequence length="112" mass="12412">HGVALAILEVADQLGSELIVIGLHGQGSRTGRRLGQVVEQVLLNARIPVQVVPYRPNRSGVSRWDGVLAQTASLRIRATAETRLERRSAHGNASVTCREHVNQENREAKFWR</sequence>
<feature type="non-terminal residue" evidence="3">
    <location>
        <position position="1"/>
    </location>
</feature>
<dbReference type="SUPFAM" id="SSF52402">
    <property type="entry name" value="Adenine nucleotide alpha hydrolases-like"/>
    <property type="match status" value="1"/>
</dbReference>
<comment type="caution">
    <text evidence="3">The sequence shown here is derived from an EMBL/GenBank/DDBJ whole genome shotgun (WGS) entry which is preliminary data.</text>
</comment>
<dbReference type="EMBL" id="VKDB01000051">
    <property type="protein sequence ID" value="TSA79066.1"/>
    <property type="molecule type" value="Genomic_DNA"/>
</dbReference>
<evidence type="ECO:0000313" key="4">
    <source>
        <dbReference type="Proteomes" id="UP000316092"/>
    </source>
</evidence>
<dbReference type="Pfam" id="PF00582">
    <property type="entry name" value="Usp"/>
    <property type="match status" value="1"/>
</dbReference>
<organism evidence="3 4">
    <name type="scientific">Deinococcus detaillensis</name>
    <dbReference type="NCBI Taxonomy" id="2592048"/>
    <lineage>
        <taxon>Bacteria</taxon>
        <taxon>Thermotogati</taxon>
        <taxon>Deinococcota</taxon>
        <taxon>Deinococci</taxon>
        <taxon>Deinococcales</taxon>
        <taxon>Deinococcaceae</taxon>
        <taxon>Deinococcus</taxon>
    </lineage>
</organism>
<comment type="similarity">
    <text evidence="1">Belongs to the universal stress protein A family.</text>
</comment>